<keyword evidence="2" id="KW-0479">Metal-binding</keyword>
<dbReference type="EMBL" id="JACTAM010000653">
    <property type="protein sequence ID" value="KAI2647020.1"/>
    <property type="molecule type" value="Genomic_DNA"/>
</dbReference>
<organism evidence="5 6">
    <name type="scientific">Labeo rohita</name>
    <name type="common">Indian major carp</name>
    <name type="synonym">Cyprinus rohita</name>
    <dbReference type="NCBI Taxonomy" id="84645"/>
    <lineage>
        <taxon>Eukaryota</taxon>
        <taxon>Metazoa</taxon>
        <taxon>Chordata</taxon>
        <taxon>Craniata</taxon>
        <taxon>Vertebrata</taxon>
        <taxon>Euteleostomi</taxon>
        <taxon>Actinopterygii</taxon>
        <taxon>Neopterygii</taxon>
        <taxon>Teleostei</taxon>
        <taxon>Ostariophysi</taxon>
        <taxon>Cypriniformes</taxon>
        <taxon>Cyprinidae</taxon>
        <taxon>Labeoninae</taxon>
        <taxon>Labeonini</taxon>
        <taxon>Labeo</taxon>
    </lineage>
</organism>
<feature type="domain" description="DDE Tnp4" evidence="4">
    <location>
        <begin position="9"/>
        <end position="69"/>
    </location>
</feature>
<keyword evidence="6" id="KW-1185">Reference proteome</keyword>
<feature type="compositionally biased region" description="Polar residues" evidence="3">
    <location>
        <begin position="1"/>
        <end position="11"/>
    </location>
</feature>
<dbReference type="Proteomes" id="UP000830375">
    <property type="component" value="Unassembled WGS sequence"/>
</dbReference>
<sequence length="107" mass="12865">MWLLTPLSNPQTDRERRYNDAHSRTRSVVERAIGQLKCRWRCLDRTRGILLYRPNKMCRIVLACGVLHNATHMHSVRWWHRRQMTRPRTSLCPYAMFQYEFSASLCT</sequence>
<proteinExistence type="predicted"/>
<reference evidence="5 6" key="1">
    <citation type="submission" date="2022-01" db="EMBL/GenBank/DDBJ databases">
        <title>A high-quality chromosome-level genome assembly of rohu carp, Labeo rohita.</title>
        <authorList>
            <person name="Arick M.A. II"/>
            <person name="Hsu C.-Y."/>
            <person name="Magbanua Z."/>
            <person name="Pechanova O."/>
            <person name="Grover C."/>
            <person name="Miller E."/>
            <person name="Thrash A."/>
            <person name="Ezzel L."/>
            <person name="Alam S."/>
            <person name="Benzie J."/>
            <person name="Hamilton M."/>
            <person name="Karsi A."/>
            <person name="Lawrence M.L."/>
            <person name="Peterson D.G."/>
        </authorList>
    </citation>
    <scope>NUCLEOTIDE SEQUENCE [LARGE SCALE GENOMIC DNA]</scope>
    <source>
        <strain evidence="6">BAU-BD-2019</strain>
        <tissue evidence="5">Blood</tissue>
    </source>
</reference>
<evidence type="ECO:0000313" key="6">
    <source>
        <dbReference type="Proteomes" id="UP000830375"/>
    </source>
</evidence>
<evidence type="ECO:0000256" key="3">
    <source>
        <dbReference type="SAM" id="MobiDB-lite"/>
    </source>
</evidence>
<feature type="region of interest" description="Disordered" evidence="3">
    <location>
        <begin position="1"/>
        <end position="20"/>
    </location>
</feature>
<evidence type="ECO:0000259" key="4">
    <source>
        <dbReference type="Pfam" id="PF13359"/>
    </source>
</evidence>
<dbReference type="InterPro" id="IPR027806">
    <property type="entry name" value="HARBI1_dom"/>
</dbReference>
<gene>
    <name evidence="5" type="ORF">H4Q32_029422</name>
</gene>
<evidence type="ECO:0000256" key="1">
    <source>
        <dbReference type="ARBA" id="ARBA00001968"/>
    </source>
</evidence>
<dbReference type="Pfam" id="PF13359">
    <property type="entry name" value="DDE_Tnp_4"/>
    <property type="match status" value="1"/>
</dbReference>
<protein>
    <recommendedName>
        <fullName evidence="4">DDE Tnp4 domain-containing protein</fullName>
    </recommendedName>
</protein>
<name>A0ABQ8L8F9_LABRO</name>
<comment type="caution">
    <text evidence="5">The sequence shown here is derived from an EMBL/GenBank/DDBJ whole genome shotgun (WGS) entry which is preliminary data.</text>
</comment>
<comment type="cofactor">
    <cofactor evidence="1">
        <name>a divalent metal cation</name>
        <dbReference type="ChEBI" id="CHEBI:60240"/>
    </cofactor>
</comment>
<evidence type="ECO:0000313" key="5">
    <source>
        <dbReference type="EMBL" id="KAI2647020.1"/>
    </source>
</evidence>
<evidence type="ECO:0000256" key="2">
    <source>
        <dbReference type="ARBA" id="ARBA00022723"/>
    </source>
</evidence>
<accession>A0ABQ8L8F9</accession>